<accession>A0A212LCV4</accession>
<dbReference type="EMBL" id="FMJD01000005">
    <property type="protein sequence ID" value="SCM75189.1"/>
    <property type="molecule type" value="Genomic_DNA"/>
</dbReference>
<evidence type="ECO:0000313" key="1">
    <source>
        <dbReference type="EMBL" id="SCM75189.1"/>
    </source>
</evidence>
<name>A0A212LCV4_9HYPH</name>
<organism evidence="1">
    <name type="scientific">uncultured Pleomorphomonas sp</name>
    <dbReference type="NCBI Taxonomy" id="442121"/>
    <lineage>
        <taxon>Bacteria</taxon>
        <taxon>Pseudomonadati</taxon>
        <taxon>Pseudomonadota</taxon>
        <taxon>Alphaproteobacteria</taxon>
        <taxon>Hyphomicrobiales</taxon>
        <taxon>Pleomorphomonadaceae</taxon>
        <taxon>Pleomorphomonas</taxon>
        <taxon>environmental samples</taxon>
    </lineage>
</organism>
<sequence>MRPAECGRGNRAGGSRSYRLRLREHLGPELRRQVAGSQQIDVNAEQRFQFFFQIAQVQQRGTGQRIDQQVEVAAIPVGAMQHRAEDARVRGAKAAYRFTHCASLHVKHNRRSHAHPFLSKLVEMICNQE</sequence>
<dbReference type="AlphaFoldDB" id="A0A212LCV4"/>
<protein>
    <submittedName>
        <fullName evidence="1">Transposase</fullName>
    </submittedName>
</protein>
<reference evidence="1" key="1">
    <citation type="submission" date="2016-08" db="EMBL/GenBank/DDBJ databases">
        <authorList>
            <person name="Seilhamer J.J."/>
        </authorList>
    </citation>
    <scope>NUCLEOTIDE SEQUENCE</scope>
    <source>
        <strain evidence="1">86</strain>
    </source>
</reference>
<proteinExistence type="predicted"/>
<gene>
    <name evidence="1" type="primary">tnpA</name>
    <name evidence="1" type="ORF">KL86PLE_130590</name>
</gene>